<dbReference type="PANTHER" id="PTHR23330:SF9">
    <property type="entry name" value="PROLINE-RICH PROTEIN 11"/>
    <property type="match status" value="1"/>
</dbReference>
<dbReference type="Proteomes" id="UP000814243">
    <property type="component" value="Unassembled WGS sequence"/>
</dbReference>
<dbReference type="AlphaFoldDB" id="A0A922MZ89"/>
<feature type="domain" description="PDXDC1-like third" evidence="2">
    <location>
        <begin position="1"/>
        <end position="34"/>
    </location>
</feature>
<organism evidence="3 4">
    <name type="scientific">Spodoptera exigua</name>
    <name type="common">Beet armyworm</name>
    <name type="synonym">Noctua fulgens</name>
    <dbReference type="NCBI Taxonomy" id="7107"/>
    <lineage>
        <taxon>Eukaryota</taxon>
        <taxon>Metazoa</taxon>
        <taxon>Ecdysozoa</taxon>
        <taxon>Arthropoda</taxon>
        <taxon>Hexapoda</taxon>
        <taxon>Insecta</taxon>
        <taxon>Pterygota</taxon>
        <taxon>Neoptera</taxon>
        <taxon>Endopterygota</taxon>
        <taxon>Lepidoptera</taxon>
        <taxon>Glossata</taxon>
        <taxon>Ditrysia</taxon>
        <taxon>Noctuoidea</taxon>
        <taxon>Noctuidae</taxon>
        <taxon>Amphipyrinae</taxon>
        <taxon>Spodoptera</taxon>
    </lineage>
</organism>
<evidence type="ECO:0000256" key="1">
    <source>
        <dbReference type="SAM" id="MobiDB-lite"/>
    </source>
</evidence>
<protein>
    <recommendedName>
        <fullName evidence="2">PDXDC1-like third domain-containing protein</fullName>
    </recommendedName>
</protein>
<dbReference type="EMBL" id="JACEFF010000018">
    <property type="protein sequence ID" value="KAH9645713.1"/>
    <property type="molecule type" value="Genomic_DNA"/>
</dbReference>
<name>A0A922MZ89_SPOEX</name>
<dbReference type="InterPro" id="IPR055102">
    <property type="entry name" value="PDXDC1-like_3rd"/>
</dbReference>
<accession>A0A922MZ89</accession>
<reference evidence="3" key="1">
    <citation type="journal article" date="2021" name="G3 (Bethesda)">
        <title>Genome and transcriptome analysis of the beet armyworm Spodoptera exigua reveals targets for pest control. .</title>
        <authorList>
            <person name="Simon S."/>
            <person name="Breeschoten T."/>
            <person name="Jansen H.J."/>
            <person name="Dirks R.P."/>
            <person name="Schranz M.E."/>
            <person name="Ros V.I.D."/>
        </authorList>
    </citation>
    <scope>NUCLEOTIDE SEQUENCE</scope>
    <source>
        <strain evidence="3">TB_SE_WUR_2020</strain>
    </source>
</reference>
<proteinExistence type="predicted"/>
<sequence length="306" mass="33762">MACVRFGMVTEDTDVDELLDLVISAGKEVEESSRALTNMTEVLKKGIEEAQADLERENAERLWQEGLLRRVPVVGRVVQWWAPPPPPPPGRRLHLAHGTLQTTADLYRLLPTCTGTYTLTHSLGRPVVGPAAPAPARPPPASSSRHAADYCRPVQVPIHSLTHSVVQWWAPPPPAPARPPPASSSRHAADYCRPVQVPIHSLTHSVVQWWAPPPPPPPGRRLHLAHGTLQTTADLYRYLYTHSLTHSVVQWWAPPPPPPPGRRLHLAHGTLQTTADLYRYLYTHSLTRSSSGGPRRPRPRPAAASI</sequence>
<evidence type="ECO:0000313" key="4">
    <source>
        <dbReference type="Proteomes" id="UP000814243"/>
    </source>
</evidence>
<feature type="region of interest" description="Disordered" evidence="1">
    <location>
        <begin position="287"/>
        <end position="306"/>
    </location>
</feature>
<comment type="caution">
    <text evidence="3">The sequence shown here is derived from an EMBL/GenBank/DDBJ whole genome shotgun (WGS) entry which is preliminary data.</text>
</comment>
<gene>
    <name evidence="3" type="ORF">HF086_003386</name>
</gene>
<evidence type="ECO:0000313" key="3">
    <source>
        <dbReference type="EMBL" id="KAH9645713.1"/>
    </source>
</evidence>
<dbReference type="Pfam" id="PF22937">
    <property type="entry name" value="PDXDC1-like_cen2"/>
    <property type="match status" value="1"/>
</dbReference>
<evidence type="ECO:0000259" key="2">
    <source>
        <dbReference type="Pfam" id="PF22937"/>
    </source>
</evidence>
<dbReference type="PANTHER" id="PTHR23330">
    <property type="entry name" value="P300 TRANSCRIPTIONAL COFACTOR JMY-RELATED"/>
    <property type="match status" value="1"/>
</dbReference>